<dbReference type="AlphaFoldDB" id="A0A6V4PBZ3"/>
<evidence type="ECO:0000313" key="2">
    <source>
        <dbReference type="EMBL" id="CAE2247686.1"/>
    </source>
</evidence>
<organism evidence="2">
    <name type="scientific">Prymnesium polylepis</name>
    <dbReference type="NCBI Taxonomy" id="72548"/>
    <lineage>
        <taxon>Eukaryota</taxon>
        <taxon>Haptista</taxon>
        <taxon>Haptophyta</taxon>
        <taxon>Prymnesiophyceae</taxon>
        <taxon>Prymnesiales</taxon>
        <taxon>Prymnesiaceae</taxon>
        <taxon>Prymnesium</taxon>
    </lineage>
</organism>
<sequence>MSLSPLPPLSPLSPLSPALRSPRKRCHEASVSEDVRGRENRSVRFSHIDIRMCGREIQGGGGVPGDDGPPLGLSWTVEDEQRVALDEYETQRLSSRRPKETYCSIGCVEPHLRTQILLQNGSTPRQINSIKKEVAKLNRERWQASEVLFNQSWLFSAGPYAEIAEILAMIGQTDSEGIELHEASWCHPIDFGKAIAEALHIGATDLLPDDQSIDWARLCGILQGVRRQLVFLIDCTSGPDVIGMQLIGRFVACVHTTHVAEQMSPGLGCRLSVVLRGYQWSQVVADWSDDEADEFCVAALD</sequence>
<protein>
    <submittedName>
        <fullName evidence="2">Uncharacterized protein</fullName>
    </submittedName>
</protein>
<accession>A0A6V4PBZ3</accession>
<dbReference type="EMBL" id="HBKO01031161">
    <property type="protein sequence ID" value="CAE2247686.1"/>
    <property type="molecule type" value="Transcribed_RNA"/>
</dbReference>
<evidence type="ECO:0000256" key="1">
    <source>
        <dbReference type="SAM" id="MobiDB-lite"/>
    </source>
</evidence>
<proteinExistence type="predicted"/>
<feature type="compositionally biased region" description="Basic and acidic residues" evidence="1">
    <location>
        <begin position="27"/>
        <end position="38"/>
    </location>
</feature>
<feature type="compositionally biased region" description="Pro residues" evidence="1">
    <location>
        <begin position="1"/>
        <end position="11"/>
    </location>
</feature>
<reference evidence="2" key="1">
    <citation type="submission" date="2021-01" db="EMBL/GenBank/DDBJ databases">
        <authorList>
            <person name="Corre E."/>
            <person name="Pelletier E."/>
            <person name="Niang G."/>
            <person name="Scheremetjew M."/>
            <person name="Finn R."/>
            <person name="Kale V."/>
            <person name="Holt S."/>
            <person name="Cochrane G."/>
            <person name="Meng A."/>
            <person name="Brown T."/>
            <person name="Cohen L."/>
        </authorList>
    </citation>
    <scope>NUCLEOTIDE SEQUENCE</scope>
    <source>
        <strain evidence="2">UIO037</strain>
    </source>
</reference>
<feature type="region of interest" description="Disordered" evidence="1">
    <location>
        <begin position="1"/>
        <end position="38"/>
    </location>
</feature>
<name>A0A6V4PBZ3_9EUKA</name>
<gene>
    <name evidence="2" type="ORF">CPOL0286_LOCUS14189</name>
</gene>